<dbReference type="AlphaFoldDB" id="A0A4R6IEY2"/>
<protein>
    <recommendedName>
        <fullName evidence="3">Lipoprotein</fullName>
    </recommendedName>
</protein>
<proteinExistence type="predicted"/>
<accession>A0A4R6IEY2</accession>
<gene>
    <name evidence="1" type="ORF">CLV32_4031</name>
</gene>
<evidence type="ECO:0008006" key="3">
    <source>
        <dbReference type="Google" id="ProtNLM"/>
    </source>
</evidence>
<name>A0A4R6IEY2_9SPHI</name>
<dbReference type="EMBL" id="SNWM01000005">
    <property type="protein sequence ID" value="TDO20271.1"/>
    <property type="molecule type" value="Genomic_DNA"/>
</dbReference>
<organism evidence="1 2">
    <name type="scientific">Pedobacter duraquae</name>
    <dbReference type="NCBI Taxonomy" id="425511"/>
    <lineage>
        <taxon>Bacteria</taxon>
        <taxon>Pseudomonadati</taxon>
        <taxon>Bacteroidota</taxon>
        <taxon>Sphingobacteriia</taxon>
        <taxon>Sphingobacteriales</taxon>
        <taxon>Sphingobacteriaceae</taxon>
        <taxon>Pedobacter</taxon>
    </lineage>
</organism>
<dbReference type="RefSeq" id="WP_133558641.1">
    <property type="nucleotide sequence ID" value="NZ_SNWM01000005.1"/>
</dbReference>
<evidence type="ECO:0000313" key="2">
    <source>
        <dbReference type="Proteomes" id="UP000295499"/>
    </source>
</evidence>
<dbReference type="Proteomes" id="UP000295499">
    <property type="component" value="Unassembled WGS sequence"/>
</dbReference>
<keyword evidence="2" id="KW-1185">Reference proteome</keyword>
<sequence length="161" mass="17242">MRNFTSFALIMCLCAALGACKKSKDEVQPQETAVVNGKVYGKAFTMAAGRARTDVSVVTNTERVVVNLSANSSFNCASAETRTYSVYFRVPKKVGTYTQASSDIWLGFDDSTTDATVGFVSADCMVQIQSISNDRVSGKISFADQTSGSSVSGTFDVPYCQ</sequence>
<reference evidence="1 2" key="1">
    <citation type="submission" date="2019-03" db="EMBL/GenBank/DDBJ databases">
        <title>Genomic Encyclopedia of Archaeal and Bacterial Type Strains, Phase II (KMG-II): from individual species to whole genera.</title>
        <authorList>
            <person name="Goeker M."/>
        </authorList>
    </citation>
    <scope>NUCLEOTIDE SEQUENCE [LARGE SCALE GENOMIC DNA]</scope>
    <source>
        <strain evidence="1 2">DSM 19034</strain>
    </source>
</reference>
<comment type="caution">
    <text evidence="1">The sequence shown here is derived from an EMBL/GenBank/DDBJ whole genome shotgun (WGS) entry which is preliminary data.</text>
</comment>
<evidence type="ECO:0000313" key="1">
    <source>
        <dbReference type="EMBL" id="TDO20271.1"/>
    </source>
</evidence>
<dbReference type="PROSITE" id="PS51257">
    <property type="entry name" value="PROKAR_LIPOPROTEIN"/>
    <property type="match status" value="1"/>
</dbReference>